<dbReference type="InterPro" id="IPR025997">
    <property type="entry name" value="SBP_2_dom"/>
</dbReference>
<dbReference type="Proteomes" id="UP000662818">
    <property type="component" value="Chromosome"/>
</dbReference>
<sequence>MKKTTVGRLGVALVVGIASTLSACGAGGGGASKGDTSQGFLDDNQQIVTTLFEGTYGEPPAQGPEAKPGMKVWIISYGQSYAGAALEAGAAQDAASTLGWDTKIYDAKFDPSNAVAGIRQAVAAGADGVFIPWFDCASIKAGLLEAQQAGVFVVTDEASDCAGEPLFDYVVQYHPGTFEVNDGSVSGYLQGWGAALASYTIDRTGGKAKVLVFNQTDTSTFGDVVKGGNDRFAECGGCGIVDTVDFTNADVGPNLQQKAQQALLQHPEANAIFAPGDGILVGGVLAALRASGNRYGSMVIAGGEGSSVIGDLRDYDGDWAVSTLPLDWSAYQAIDALHRLLAGEQPVADSGIGYQLVDKEHNLPSGDLATPTADGAPIDFSALYSKAWSR</sequence>
<accession>A0ABX7PGS7</accession>
<evidence type="ECO:0000256" key="2">
    <source>
        <dbReference type="ARBA" id="ARBA00007639"/>
    </source>
</evidence>
<dbReference type="Gene3D" id="3.40.50.2300">
    <property type="match status" value="2"/>
</dbReference>
<evidence type="ECO:0000256" key="4">
    <source>
        <dbReference type="SAM" id="SignalP"/>
    </source>
</evidence>
<protein>
    <recommendedName>
        <fullName evidence="5">Periplasmic binding protein domain-containing protein</fullName>
    </recommendedName>
</protein>
<dbReference type="Pfam" id="PF13407">
    <property type="entry name" value="Peripla_BP_4"/>
    <property type="match status" value="1"/>
</dbReference>
<dbReference type="InterPro" id="IPR028082">
    <property type="entry name" value="Peripla_BP_I"/>
</dbReference>
<dbReference type="PROSITE" id="PS51257">
    <property type="entry name" value="PROKAR_LIPOPROTEIN"/>
    <property type="match status" value="1"/>
</dbReference>
<comment type="subcellular location">
    <subcellularLocation>
        <location evidence="1">Cell envelope</location>
    </subcellularLocation>
</comment>
<feature type="signal peptide" evidence="4">
    <location>
        <begin position="1"/>
        <end position="23"/>
    </location>
</feature>
<keyword evidence="3 4" id="KW-0732">Signal</keyword>
<comment type="similarity">
    <text evidence="2">Belongs to the bacterial solute-binding protein 2 family.</text>
</comment>
<reference evidence="6 7" key="1">
    <citation type="submission" date="2017-06" db="EMBL/GenBank/DDBJ databases">
        <title>Complete Genome Sequence of the Soil Carbazole-Degrading Bacterium Nocardioides aromaticivorans IC177.</title>
        <authorList>
            <person name="Vejarano F."/>
            <person name="Suzuki-Minakuchi C."/>
            <person name="Ohtsubo Y."/>
            <person name="Tsuda M."/>
            <person name="Okada K."/>
            <person name="Nojiri H."/>
        </authorList>
    </citation>
    <scope>NUCLEOTIDE SEQUENCE [LARGE SCALE GENOMIC DNA]</scope>
    <source>
        <strain evidence="6 7">IC177</strain>
    </source>
</reference>
<gene>
    <name evidence="6" type="ORF">CFH99_04525</name>
</gene>
<dbReference type="EMBL" id="CP022295">
    <property type="protein sequence ID" value="QSR24880.1"/>
    <property type="molecule type" value="Genomic_DNA"/>
</dbReference>
<keyword evidence="7" id="KW-1185">Reference proteome</keyword>
<evidence type="ECO:0000259" key="5">
    <source>
        <dbReference type="Pfam" id="PF13407"/>
    </source>
</evidence>
<feature type="chain" id="PRO_5047348934" description="Periplasmic binding protein domain-containing protein" evidence="4">
    <location>
        <begin position="24"/>
        <end position="390"/>
    </location>
</feature>
<name>A0ABX7PGS7_9ACTN</name>
<dbReference type="SUPFAM" id="SSF53822">
    <property type="entry name" value="Periplasmic binding protein-like I"/>
    <property type="match status" value="1"/>
</dbReference>
<evidence type="ECO:0000313" key="6">
    <source>
        <dbReference type="EMBL" id="QSR24880.1"/>
    </source>
</evidence>
<evidence type="ECO:0000256" key="1">
    <source>
        <dbReference type="ARBA" id="ARBA00004196"/>
    </source>
</evidence>
<dbReference type="RefSeq" id="WP_207008869.1">
    <property type="nucleotide sequence ID" value="NZ_CP022295.1"/>
</dbReference>
<feature type="domain" description="Periplasmic binding protein" evidence="5">
    <location>
        <begin position="90"/>
        <end position="345"/>
    </location>
</feature>
<dbReference type="PANTHER" id="PTHR46847:SF1">
    <property type="entry name" value="D-ALLOSE-BINDING PERIPLASMIC PROTEIN-RELATED"/>
    <property type="match status" value="1"/>
</dbReference>
<organism evidence="6 7">
    <name type="scientific">Nocardioides aromaticivorans</name>
    <dbReference type="NCBI Taxonomy" id="200618"/>
    <lineage>
        <taxon>Bacteria</taxon>
        <taxon>Bacillati</taxon>
        <taxon>Actinomycetota</taxon>
        <taxon>Actinomycetes</taxon>
        <taxon>Propionibacteriales</taxon>
        <taxon>Nocardioidaceae</taxon>
        <taxon>Nocardioides</taxon>
    </lineage>
</organism>
<proteinExistence type="inferred from homology"/>
<evidence type="ECO:0000313" key="7">
    <source>
        <dbReference type="Proteomes" id="UP000662818"/>
    </source>
</evidence>
<evidence type="ECO:0000256" key="3">
    <source>
        <dbReference type="ARBA" id="ARBA00022729"/>
    </source>
</evidence>
<dbReference type="PANTHER" id="PTHR46847">
    <property type="entry name" value="D-ALLOSE-BINDING PERIPLASMIC PROTEIN-RELATED"/>
    <property type="match status" value="1"/>
</dbReference>